<sequence length="172" mass="19530">MQLLCALVTPLQDSGFGQPRPRHGLKLLAWYVQNCVDNNMVALCDPTLGEYGFHEFKNFGGLLPLIRDKRQRSYYTVGNLNAAHAKTLPYEVRRYYDPKDPESNKDRVLVKYNKNNKHIEAAHTFMAKSTLVAAVFKKKPQKGLVHLPLSSVANGRTPFRPPRAHRLNSDSI</sequence>
<dbReference type="GeneTree" id="ENSGT00940000169325"/>
<evidence type="ECO:0000313" key="2">
    <source>
        <dbReference type="Proteomes" id="UP000694565"/>
    </source>
</evidence>
<accession>A0A8C2WZS9</accession>
<organism evidence="1 2">
    <name type="scientific">Cyclopterus lumpus</name>
    <name type="common">Lumpsucker</name>
    <dbReference type="NCBI Taxonomy" id="8103"/>
    <lineage>
        <taxon>Eukaryota</taxon>
        <taxon>Metazoa</taxon>
        <taxon>Chordata</taxon>
        <taxon>Craniata</taxon>
        <taxon>Vertebrata</taxon>
        <taxon>Euteleostomi</taxon>
        <taxon>Actinopterygii</taxon>
        <taxon>Neopterygii</taxon>
        <taxon>Teleostei</taxon>
        <taxon>Neoteleostei</taxon>
        <taxon>Acanthomorphata</taxon>
        <taxon>Eupercaria</taxon>
        <taxon>Perciformes</taxon>
        <taxon>Cottioidei</taxon>
        <taxon>Cottales</taxon>
        <taxon>Cyclopteridae</taxon>
        <taxon>Cyclopterus</taxon>
    </lineage>
</organism>
<dbReference type="Proteomes" id="UP000694565">
    <property type="component" value="Unplaced"/>
</dbReference>
<dbReference type="Ensembl" id="ENSCLMT00005011116.1">
    <property type="protein sequence ID" value="ENSCLMP00005010273.1"/>
    <property type="gene ID" value="ENSCLMG00005005697.1"/>
</dbReference>
<dbReference type="AlphaFoldDB" id="A0A8C2WZS9"/>
<dbReference type="PANTHER" id="PTHR38706">
    <property type="entry name" value="SI:CH211-198C19.1-RELATED"/>
    <property type="match status" value="1"/>
</dbReference>
<dbReference type="PANTHER" id="PTHR38706:SF3">
    <property type="entry name" value="SI:CH211-198C19.1"/>
    <property type="match status" value="1"/>
</dbReference>
<reference evidence="1" key="2">
    <citation type="submission" date="2025-09" db="UniProtKB">
        <authorList>
            <consortium name="Ensembl"/>
        </authorList>
    </citation>
    <scope>IDENTIFICATION</scope>
</reference>
<proteinExistence type="predicted"/>
<keyword evidence="2" id="KW-1185">Reference proteome</keyword>
<name>A0A8C2WZS9_CYCLU</name>
<evidence type="ECO:0000313" key="1">
    <source>
        <dbReference type="Ensembl" id="ENSCLMP00005010273.1"/>
    </source>
</evidence>
<reference evidence="1" key="1">
    <citation type="submission" date="2025-08" db="UniProtKB">
        <authorList>
            <consortium name="Ensembl"/>
        </authorList>
    </citation>
    <scope>IDENTIFICATION</scope>
</reference>
<protein>
    <submittedName>
        <fullName evidence="1">Si:ch211-198c19.1</fullName>
    </submittedName>
</protein>